<comment type="caution">
    <text evidence="3">The sequence shown here is derived from an EMBL/GenBank/DDBJ whole genome shotgun (WGS) entry which is preliminary data.</text>
</comment>
<evidence type="ECO:0000313" key="4">
    <source>
        <dbReference type="Proteomes" id="UP000436088"/>
    </source>
</evidence>
<keyword evidence="1" id="KW-0378">Hydrolase</keyword>
<reference evidence="3" key="1">
    <citation type="submission" date="2019-09" db="EMBL/GenBank/DDBJ databases">
        <title>Draft genome information of white flower Hibiscus syriacus.</title>
        <authorList>
            <person name="Kim Y.-M."/>
        </authorList>
    </citation>
    <scope>NUCLEOTIDE SEQUENCE [LARGE SCALE GENOMIC DNA]</scope>
    <source>
        <strain evidence="3">YM2019G1</strain>
    </source>
</reference>
<proteinExistence type="predicted"/>
<organism evidence="3 4">
    <name type="scientific">Hibiscus syriacus</name>
    <name type="common">Rose of Sharon</name>
    <dbReference type="NCBI Taxonomy" id="106335"/>
    <lineage>
        <taxon>Eukaryota</taxon>
        <taxon>Viridiplantae</taxon>
        <taxon>Streptophyta</taxon>
        <taxon>Embryophyta</taxon>
        <taxon>Tracheophyta</taxon>
        <taxon>Spermatophyta</taxon>
        <taxon>Magnoliopsida</taxon>
        <taxon>eudicotyledons</taxon>
        <taxon>Gunneridae</taxon>
        <taxon>Pentapetalae</taxon>
        <taxon>rosids</taxon>
        <taxon>malvids</taxon>
        <taxon>Malvales</taxon>
        <taxon>Malvaceae</taxon>
        <taxon>Malvoideae</taxon>
        <taxon>Hibiscus</taxon>
    </lineage>
</organism>
<name>A0A6A3B1D6_HIBSY</name>
<evidence type="ECO:0000256" key="1">
    <source>
        <dbReference type="ARBA" id="ARBA00022801"/>
    </source>
</evidence>
<protein>
    <submittedName>
        <fullName evidence="3">Uncharacterized protein</fullName>
    </submittedName>
</protein>
<gene>
    <name evidence="3" type="ORF">F3Y22_tig00110332pilonHSYRG00524</name>
</gene>
<dbReference type="AlphaFoldDB" id="A0A6A3B1D6"/>
<dbReference type="Proteomes" id="UP000436088">
    <property type="component" value="Unassembled WGS sequence"/>
</dbReference>
<evidence type="ECO:0000313" key="3">
    <source>
        <dbReference type="EMBL" id="KAE8708909.1"/>
    </source>
</evidence>
<dbReference type="EMBL" id="VEPZ02000937">
    <property type="protein sequence ID" value="KAE8708909.1"/>
    <property type="molecule type" value="Genomic_DNA"/>
</dbReference>
<dbReference type="PANTHER" id="PTHR24185">
    <property type="entry name" value="CALCIUM-INDEPENDENT PHOSPHOLIPASE A2-GAMMA"/>
    <property type="match status" value="1"/>
</dbReference>
<dbReference type="GO" id="GO:0004620">
    <property type="term" value="F:phospholipase activity"/>
    <property type="evidence" value="ECO:0007669"/>
    <property type="project" value="TreeGrafter"/>
</dbReference>
<dbReference type="GO" id="GO:0016042">
    <property type="term" value="P:lipid catabolic process"/>
    <property type="evidence" value="ECO:0007669"/>
    <property type="project" value="UniProtKB-KW"/>
</dbReference>
<keyword evidence="2" id="KW-0443">Lipid metabolism</keyword>
<sequence>MLPEIQYFRFNPVDERCDMELDETDPTVWMKLEACAKDYIKNNSQALKNACERLLLPFAHDEKWTENLKSQHLASVKVPNAAVLDENSPSLGWRGNVLLVEALHSPDSGRIVQHARALESFCARTGIRLSLLHDISGLSKTLPATTFPTPFTSLITGSFPSSPLLFGADAGMQRLGRIDTVPHLSLDGLQSSKTTTSPTSPLLPGSFLYLYSHCMRSYRIYHKWALYIWPFKMTQY</sequence>
<dbReference type="PANTHER" id="PTHR24185:SF1">
    <property type="entry name" value="CALCIUM-INDEPENDENT PHOSPHOLIPASE A2-GAMMA"/>
    <property type="match status" value="1"/>
</dbReference>
<dbReference type="GO" id="GO:0016020">
    <property type="term" value="C:membrane"/>
    <property type="evidence" value="ECO:0007669"/>
    <property type="project" value="TreeGrafter"/>
</dbReference>
<dbReference type="GO" id="GO:0006631">
    <property type="term" value="P:fatty acid metabolic process"/>
    <property type="evidence" value="ECO:0007669"/>
    <property type="project" value="TreeGrafter"/>
</dbReference>
<keyword evidence="2" id="KW-0442">Lipid degradation</keyword>
<accession>A0A6A3B1D6</accession>
<keyword evidence="4" id="KW-1185">Reference proteome</keyword>
<evidence type="ECO:0000256" key="2">
    <source>
        <dbReference type="ARBA" id="ARBA00022963"/>
    </source>
</evidence>